<dbReference type="Pfam" id="PF00209">
    <property type="entry name" value="SNF"/>
    <property type="match status" value="2"/>
</dbReference>
<evidence type="ECO:0008006" key="9">
    <source>
        <dbReference type="Google" id="ProtNLM"/>
    </source>
</evidence>
<evidence type="ECO:0000313" key="8">
    <source>
        <dbReference type="Proteomes" id="UP000252182"/>
    </source>
</evidence>
<dbReference type="InterPro" id="IPR047218">
    <property type="entry name" value="YocR/YhdH-like"/>
</dbReference>
<keyword evidence="2" id="KW-0813">Transport</keyword>
<dbReference type="NCBIfam" id="NF037979">
    <property type="entry name" value="Na_transp"/>
    <property type="match status" value="1"/>
</dbReference>
<dbReference type="PANTHER" id="PTHR42948">
    <property type="entry name" value="TRANSPORTER"/>
    <property type="match status" value="1"/>
</dbReference>
<evidence type="ECO:0000256" key="6">
    <source>
        <dbReference type="SAM" id="Phobius"/>
    </source>
</evidence>
<feature type="transmembrane region" description="Helical" evidence="6">
    <location>
        <begin position="180"/>
        <end position="200"/>
    </location>
</feature>
<keyword evidence="3 6" id="KW-0812">Transmembrane</keyword>
<dbReference type="InterPro" id="IPR037272">
    <property type="entry name" value="SNS_sf"/>
</dbReference>
<dbReference type="AlphaFoldDB" id="A0A345DB39"/>
<feature type="transmembrane region" description="Helical" evidence="6">
    <location>
        <begin position="397"/>
        <end position="417"/>
    </location>
</feature>
<dbReference type="PRINTS" id="PR00176">
    <property type="entry name" value="NANEUSMPORT"/>
</dbReference>
<evidence type="ECO:0000256" key="3">
    <source>
        <dbReference type="ARBA" id="ARBA00022692"/>
    </source>
</evidence>
<keyword evidence="4 6" id="KW-1133">Transmembrane helix</keyword>
<accession>A0A345DB39</accession>
<organism evidence="7 8">
    <name type="scientific">Ephemeroptericola cinctiostellae</name>
    <dbReference type="NCBI Taxonomy" id="2268024"/>
    <lineage>
        <taxon>Bacteria</taxon>
        <taxon>Pseudomonadati</taxon>
        <taxon>Pseudomonadota</taxon>
        <taxon>Betaproteobacteria</taxon>
        <taxon>Burkholderiales</taxon>
        <taxon>Burkholderiaceae</taxon>
        <taxon>Ephemeroptericola</taxon>
    </lineage>
</organism>
<feature type="transmembrane region" description="Helical" evidence="6">
    <location>
        <begin position="220"/>
        <end position="244"/>
    </location>
</feature>
<feature type="transmembrane region" description="Helical" evidence="6">
    <location>
        <begin position="150"/>
        <end position="168"/>
    </location>
</feature>
<proteinExistence type="predicted"/>
<evidence type="ECO:0000256" key="1">
    <source>
        <dbReference type="ARBA" id="ARBA00004141"/>
    </source>
</evidence>
<dbReference type="Proteomes" id="UP000252182">
    <property type="component" value="Chromosome"/>
</dbReference>
<comment type="subcellular location">
    <subcellularLocation>
        <location evidence="1">Membrane</location>
        <topology evidence="1">Multi-pass membrane protein</topology>
    </subcellularLocation>
</comment>
<feature type="transmembrane region" description="Helical" evidence="6">
    <location>
        <begin position="305"/>
        <end position="334"/>
    </location>
</feature>
<dbReference type="GO" id="GO:0016020">
    <property type="term" value="C:membrane"/>
    <property type="evidence" value="ECO:0007669"/>
    <property type="project" value="UniProtKB-SubCell"/>
</dbReference>
<dbReference type="CDD" id="cd10336">
    <property type="entry name" value="SLC6sbd_Tyt1-Like"/>
    <property type="match status" value="1"/>
</dbReference>
<gene>
    <name evidence="7" type="ORF">DTO96_101308</name>
</gene>
<feature type="transmembrane region" description="Helical" evidence="6">
    <location>
        <begin position="265"/>
        <end position="285"/>
    </location>
</feature>
<dbReference type="PROSITE" id="PS50267">
    <property type="entry name" value="NA_NEUROTRAN_SYMP_3"/>
    <property type="match status" value="1"/>
</dbReference>
<dbReference type="KEGG" id="hyf:DTO96_101308"/>
<protein>
    <recommendedName>
        <fullName evidence="9">Transporter</fullName>
    </recommendedName>
</protein>
<name>A0A345DB39_9BURK</name>
<dbReference type="SUPFAM" id="SSF161070">
    <property type="entry name" value="SNF-like"/>
    <property type="match status" value="1"/>
</dbReference>
<dbReference type="RefSeq" id="WP_114562758.1">
    <property type="nucleotide sequence ID" value="NZ_CP031124.1"/>
</dbReference>
<dbReference type="InterPro" id="IPR000175">
    <property type="entry name" value="Na/ntran_symport"/>
</dbReference>
<evidence type="ECO:0000256" key="4">
    <source>
        <dbReference type="ARBA" id="ARBA00022989"/>
    </source>
</evidence>
<reference evidence="8" key="1">
    <citation type="submission" date="2018-07" db="EMBL/GenBank/DDBJ databases">
        <authorList>
            <person name="Kim H."/>
        </authorList>
    </citation>
    <scope>NUCLEOTIDE SEQUENCE [LARGE SCALE GENOMIC DNA]</scope>
    <source>
        <strain evidence="8">F02</strain>
    </source>
</reference>
<feature type="transmembrane region" description="Helical" evidence="6">
    <location>
        <begin position="12"/>
        <end position="33"/>
    </location>
</feature>
<feature type="transmembrane region" description="Helical" evidence="6">
    <location>
        <begin position="90"/>
        <end position="111"/>
    </location>
</feature>
<dbReference type="PANTHER" id="PTHR42948:SF1">
    <property type="entry name" value="TRANSPORTER"/>
    <property type="match status" value="1"/>
</dbReference>
<dbReference type="OrthoDB" id="9762833at2"/>
<dbReference type="EMBL" id="CP031124">
    <property type="protein sequence ID" value="AXF85577.1"/>
    <property type="molecule type" value="Genomic_DNA"/>
</dbReference>
<feature type="transmembrane region" description="Helical" evidence="6">
    <location>
        <begin position="438"/>
        <end position="459"/>
    </location>
</feature>
<feature type="transmembrane region" description="Helical" evidence="6">
    <location>
        <begin position="346"/>
        <end position="365"/>
    </location>
</feature>
<evidence type="ECO:0000256" key="2">
    <source>
        <dbReference type="ARBA" id="ARBA00022448"/>
    </source>
</evidence>
<keyword evidence="5 6" id="KW-0472">Membrane</keyword>
<evidence type="ECO:0000256" key="5">
    <source>
        <dbReference type="ARBA" id="ARBA00023136"/>
    </source>
</evidence>
<sequence>MSSHDNAPRDGFGSKFGALAAAAGSAIGLGNIWKFPYIVGQNGGAALVFVFLIFIVCIGVPVMLAEFLIGRRTQRTAVTAFKTLKPKSPWFLTGLLGVLTAFLILSFYSVVAGWTLHYTYFSLTQNLVGNTPELINQKFGAFVSNPWQPVFWEVVFSMLTAGIVWGGVQNGIEKYSKILMPLLFVILLMLVIRSVTLPGASKGIEFFLKPDFSKLTKEGVLIALGHAFFSLSLGMGTMIAYGSYIRKDQSLLSMTLQVSLADTAVAILAGLAIFPAVFAFGLSPSEGVGLVFKVLPNVFNQMPGGTFFSVAFFMLLAVAALTSTISVLEVIVMYMVEELNFSRRAAVLLGFLSTTLLGALCSLSMSPDSVVSTWTFPILKSASEGFSQVPLFDFFEWWASNVFLPLGGLLIAFFVGWRMLKSDIVDELSSNGQHTLPWYHVFIFALRVLAPIAIVVIFMSQLGVFK</sequence>
<evidence type="ECO:0000313" key="7">
    <source>
        <dbReference type="EMBL" id="AXF85577.1"/>
    </source>
</evidence>
<feature type="transmembrane region" description="Helical" evidence="6">
    <location>
        <begin position="45"/>
        <end position="69"/>
    </location>
</feature>
<keyword evidence="8" id="KW-1185">Reference proteome</keyword>